<dbReference type="AlphaFoldDB" id="A0A176WKD1"/>
<evidence type="ECO:0000313" key="1">
    <source>
        <dbReference type="EMBL" id="OAE33061.1"/>
    </source>
</evidence>
<gene>
    <name evidence="1" type="ORF">AXG93_1913s1630</name>
</gene>
<proteinExistence type="predicted"/>
<comment type="caution">
    <text evidence="1">The sequence shown here is derived from an EMBL/GenBank/DDBJ whole genome shotgun (WGS) entry which is preliminary data.</text>
</comment>
<accession>A0A176WKD1</accession>
<keyword evidence="2" id="KW-1185">Reference proteome</keyword>
<protein>
    <submittedName>
        <fullName evidence="1">Uncharacterized protein</fullName>
    </submittedName>
</protein>
<dbReference type="Proteomes" id="UP000077202">
    <property type="component" value="Unassembled WGS sequence"/>
</dbReference>
<reference evidence="1" key="1">
    <citation type="submission" date="2016-03" db="EMBL/GenBank/DDBJ databases">
        <title>Mechanisms controlling the formation of the plant cell surface in tip-growing cells are functionally conserved among land plants.</title>
        <authorList>
            <person name="Honkanen S."/>
            <person name="Jones V.A."/>
            <person name="Morieri G."/>
            <person name="Champion C."/>
            <person name="Hetherington A.J."/>
            <person name="Kelly S."/>
            <person name="Saint-Marcoux D."/>
            <person name="Proust H."/>
            <person name="Prescott H."/>
            <person name="Dolan L."/>
        </authorList>
    </citation>
    <scope>NUCLEOTIDE SEQUENCE [LARGE SCALE GENOMIC DNA]</scope>
    <source>
        <tissue evidence="1">Whole gametophyte</tissue>
    </source>
</reference>
<name>A0A176WKD1_MARPO</name>
<organism evidence="1 2">
    <name type="scientific">Marchantia polymorpha subsp. ruderalis</name>
    <dbReference type="NCBI Taxonomy" id="1480154"/>
    <lineage>
        <taxon>Eukaryota</taxon>
        <taxon>Viridiplantae</taxon>
        <taxon>Streptophyta</taxon>
        <taxon>Embryophyta</taxon>
        <taxon>Marchantiophyta</taxon>
        <taxon>Marchantiopsida</taxon>
        <taxon>Marchantiidae</taxon>
        <taxon>Marchantiales</taxon>
        <taxon>Marchantiaceae</taxon>
        <taxon>Marchantia</taxon>
    </lineage>
</organism>
<evidence type="ECO:0000313" key="2">
    <source>
        <dbReference type="Proteomes" id="UP000077202"/>
    </source>
</evidence>
<dbReference type="EMBL" id="LVLJ01000695">
    <property type="protein sequence ID" value="OAE33061.1"/>
    <property type="molecule type" value="Genomic_DNA"/>
</dbReference>
<sequence length="246" mass="28663">MSTDNGRIKFNFHAWEFAQRRSVKPSVRRRPLRLHAGAAIKEVDTHFQVSNGDILIAEGRRLILANSILISLERRPRSRESAERKIGELLQESVQQLSARKKIGDRDRDQPARGFRPHSERWEVSDWEQVLRRCTGEESHLLFECENVNVSKEEEASFVALFKHSKSSKNEYKTSDYKDRLRRNVAVALIQLLQPQRTTYITSWQVGFVELACPELRFIALAFCGTRRDNTHSRRREYRSITSLPS</sequence>